<reference evidence="4 5" key="2">
    <citation type="submission" date="2016-05" db="EMBL/GenBank/DDBJ databases">
        <authorList>
            <person name="Naeem Raeece"/>
        </authorList>
    </citation>
    <scope>NUCLEOTIDE SEQUENCE [LARGE SCALE GENOMIC DNA]</scope>
</reference>
<sequence>MPAEVTFTIYNNDPKKEFYECLSLYIYIENQTNDYKACHEHDYFKYYFKIEDGIKKSFGGKHKYKKCVPQLMLREEDSKLTQKVGELREEKKYSHKETASEKQYSEKMSGNVPELCNKEESVNKKPTSYYVQKIKFPNNFDMNNEVTPEHKTENSNTFSLQEIISTNLSNAQHSIDDETHSHSSSASLKNDYERSYLSDYFSEGNPSGKSGLYDIISENYTKDYYQIIDNKYDDDMSTGDVNIEDEYVHGGHDDIIIILLLSYYIRKNHTIIQKSPKLKNQNDDAGSQNNAFTHTTGIQPLQEKAPVDHDIQTFPTSNTDNSEETYISPGNTNNT</sequence>
<reference evidence="2" key="1">
    <citation type="submission" date="2016-05" db="EMBL/GenBank/DDBJ databases">
        <authorList>
            <person name="Lavstsen T."/>
            <person name="Jespersen J.S."/>
        </authorList>
    </citation>
    <scope>NUCLEOTIDE SEQUENCE [LARGE SCALE GENOMIC DNA]</scope>
</reference>
<gene>
    <name evidence="2" type="ORF">POVWA1_004690</name>
    <name evidence="3" type="ORF">POVWA2_004750</name>
</gene>
<evidence type="ECO:0000313" key="2">
    <source>
        <dbReference type="EMBL" id="SBT30951.1"/>
    </source>
</evidence>
<keyword evidence="5" id="KW-1185">Reference proteome</keyword>
<dbReference type="EMBL" id="FLRD01000010">
    <property type="protein sequence ID" value="SBT30951.1"/>
    <property type="molecule type" value="Genomic_DNA"/>
</dbReference>
<evidence type="ECO:0008006" key="6">
    <source>
        <dbReference type="Google" id="ProtNLM"/>
    </source>
</evidence>
<evidence type="ECO:0000256" key="1">
    <source>
        <dbReference type="SAM" id="MobiDB-lite"/>
    </source>
</evidence>
<dbReference type="AlphaFoldDB" id="A0A1A8YHC2"/>
<feature type="compositionally biased region" description="Polar residues" evidence="1">
    <location>
        <begin position="313"/>
        <end position="335"/>
    </location>
</feature>
<feature type="compositionally biased region" description="Basic and acidic residues" evidence="1">
    <location>
        <begin position="91"/>
        <end position="105"/>
    </location>
</feature>
<dbReference type="Proteomes" id="UP000078550">
    <property type="component" value="Unassembled WGS sequence"/>
</dbReference>
<evidence type="ECO:0000313" key="3">
    <source>
        <dbReference type="EMBL" id="SBT31551.1"/>
    </source>
</evidence>
<evidence type="ECO:0000313" key="4">
    <source>
        <dbReference type="Proteomes" id="UP000078550"/>
    </source>
</evidence>
<dbReference type="EMBL" id="FLRE01000019">
    <property type="protein sequence ID" value="SBT31551.1"/>
    <property type="molecule type" value="Genomic_DNA"/>
</dbReference>
<evidence type="ECO:0000313" key="5">
    <source>
        <dbReference type="Proteomes" id="UP000078555"/>
    </source>
</evidence>
<dbReference type="Proteomes" id="UP000078555">
    <property type="component" value="Unassembled WGS sequence"/>
</dbReference>
<accession>A0A1A8YHC2</accession>
<proteinExistence type="predicted"/>
<organism evidence="2 5">
    <name type="scientific">Plasmodium ovale wallikeri</name>
    <dbReference type="NCBI Taxonomy" id="864142"/>
    <lineage>
        <taxon>Eukaryota</taxon>
        <taxon>Sar</taxon>
        <taxon>Alveolata</taxon>
        <taxon>Apicomplexa</taxon>
        <taxon>Aconoidasida</taxon>
        <taxon>Haemosporida</taxon>
        <taxon>Plasmodiidae</taxon>
        <taxon>Plasmodium</taxon>
        <taxon>Plasmodium (Plasmodium)</taxon>
    </lineage>
</organism>
<feature type="region of interest" description="Disordered" evidence="1">
    <location>
        <begin position="91"/>
        <end position="110"/>
    </location>
</feature>
<protein>
    <recommendedName>
        <fullName evidence="6">PIR Superfamily Protein</fullName>
    </recommendedName>
</protein>
<name>A0A1A8YHC2_PLAOA</name>
<feature type="region of interest" description="Disordered" evidence="1">
    <location>
        <begin position="298"/>
        <end position="335"/>
    </location>
</feature>